<organism evidence="2 3">
    <name type="scientific">Punica granatum</name>
    <name type="common">Pomegranate</name>
    <dbReference type="NCBI Taxonomy" id="22663"/>
    <lineage>
        <taxon>Eukaryota</taxon>
        <taxon>Viridiplantae</taxon>
        <taxon>Streptophyta</taxon>
        <taxon>Embryophyta</taxon>
        <taxon>Tracheophyta</taxon>
        <taxon>Spermatophyta</taxon>
        <taxon>Magnoliopsida</taxon>
        <taxon>eudicotyledons</taxon>
        <taxon>Gunneridae</taxon>
        <taxon>Pentapetalae</taxon>
        <taxon>rosids</taxon>
        <taxon>malvids</taxon>
        <taxon>Myrtales</taxon>
        <taxon>Lythraceae</taxon>
        <taxon>Punica</taxon>
    </lineage>
</organism>
<proteinExistence type="predicted"/>
<name>A0A2I0KCQ2_PUNGR</name>
<feature type="compositionally biased region" description="Polar residues" evidence="1">
    <location>
        <begin position="36"/>
        <end position="49"/>
    </location>
</feature>
<accession>A0A2I0KCQ2</accession>
<dbReference type="AlphaFoldDB" id="A0A2I0KCQ2"/>
<feature type="region of interest" description="Disordered" evidence="1">
    <location>
        <begin position="1"/>
        <end position="73"/>
    </location>
</feature>
<evidence type="ECO:0000256" key="1">
    <source>
        <dbReference type="SAM" id="MobiDB-lite"/>
    </source>
</evidence>
<feature type="compositionally biased region" description="Polar residues" evidence="1">
    <location>
        <begin position="1"/>
        <end position="12"/>
    </location>
</feature>
<evidence type="ECO:0000313" key="3">
    <source>
        <dbReference type="Proteomes" id="UP000233551"/>
    </source>
</evidence>
<dbReference type="EMBL" id="PGOL01000679">
    <property type="protein sequence ID" value="PKI66309.1"/>
    <property type="molecule type" value="Genomic_DNA"/>
</dbReference>
<keyword evidence="3" id="KW-1185">Reference proteome</keyword>
<evidence type="ECO:0000313" key="2">
    <source>
        <dbReference type="EMBL" id="PKI66309.1"/>
    </source>
</evidence>
<protein>
    <submittedName>
        <fullName evidence="2">Uncharacterized protein</fullName>
    </submittedName>
</protein>
<gene>
    <name evidence="2" type="ORF">CRG98_013271</name>
</gene>
<dbReference type="Proteomes" id="UP000233551">
    <property type="component" value="Unassembled WGS sequence"/>
</dbReference>
<sequence>MKPPQTRSSISYESRADNLASKYHREPPGEPLLSDLPSQENLDVQSSRNHCSHDPRSLRSPELPTLHQNTTGSLRESRFFPSYPVSPNKPDCQSGLLVDPIAPIRQVVKRPNSESRKPYWLGQAKGASRPHPKGGGRELLLTLPGHTRFPCPDLSRFPSFTFFASLSWCRFNDSLKYNVTCCTGSNTPNHRTRGPTPPNTLSACNSSAEWDLTLSHHYTSSTAYVEGSLVRMRESRLDITWELDRSNGYSENQSILLSPVGSIGPDSCLFEPALL</sequence>
<reference evidence="2 3" key="1">
    <citation type="submission" date="2017-11" db="EMBL/GenBank/DDBJ databases">
        <title>De-novo sequencing of pomegranate (Punica granatum L.) genome.</title>
        <authorList>
            <person name="Akparov Z."/>
            <person name="Amiraslanov A."/>
            <person name="Hajiyeva S."/>
            <person name="Abbasov M."/>
            <person name="Kaur K."/>
            <person name="Hamwieh A."/>
            <person name="Solovyev V."/>
            <person name="Salamov A."/>
            <person name="Braich B."/>
            <person name="Kosarev P."/>
            <person name="Mahmoud A."/>
            <person name="Hajiyev E."/>
            <person name="Babayeva S."/>
            <person name="Izzatullayeva V."/>
            <person name="Mammadov A."/>
            <person name="Mammadov A."/>
            <person name="Sharifova S."/>
            <person name="Ojaghi J."/>
            <person name="Eynullazada K."/>
            <person name="Bayramov B."/>
            <person name="Abdulazimova A."/>
            <person name="Shahmuradov I."/>
        </authorList>
    </citation>
    <scope>NUCLEOTIDE SEQUENCE [LARGE SCALE GENOMIC DNA]</scope>
    <source>
        <strain evidence="3">cv. AG2017</strain>
        <tissue evidence="2">Leaf</tissue>
    </source>
</reference>
<comment type="caution">
    <text evidence="2">The sequence shown here is derived from an EMBL/GenBank/DDBJ whole genome shotgun (WGS) entry which is preliminary data.</text>
</comment>